<evidence type="ECO:0008006" key="4">
    <source>
        <dbReference type="Google" id="ProtNLM"/>
    </source>
</evidence>
<dbReference type="RefSeq" id="WP_276096955.1">
    <property type="nucleotide sequence ID" value="NZ_JARJBC010000037.1"/>
</dbReference>
<evidence type="ECO:0000313" key="3">
    <source>
        <dbReference type="Proteomes" id="UP001216579"/>
    </source>
</evidence>
<evidence type="ECO:0000256" key="1">
    <source>
        <dbReference type="SAM" id="MobiDB-lite"/>
    </source>
</evidence>
<feature type="region of interest" description="Disordered" evidence="1">
    <location>
        <begin position="31"/>
        <end position="55"/>
    </location>
</feature>
<name>A0ABT5ZWD9_9ACTN</name>
<gene>
    <name evidence="2" type="ORF">P3G67_34025</name>
</gene>
<evidence type="ECO:0000313" key="2">
    <source>
        <dbReference type="EMBL" id="MDF3294140.1"/>
    </source>
</evidence>
<organism evidence="2 3">
    <name type="scientific">Streptomyces silvisoli</name>
    <dbReference type="NCBI Taxonomy" id="3034235"/>
    <lineage>
        <taxon>Bacteria</taxon>
        <taxon>Bacillati</taxon>
        <taxon>Actinomycetota</taxon>
        <taxon>Actinomycetes</taxon>
        <taxon>Kitasatosporales</taxon>
        <taxon>Streptomycetaceae</taxon>
        <taxon>Streptomyces</taxon>
    </lineage>
</organism>
<comment type="caution">
    <text evidence="2">The sequence shown here is derived from an EMBL/GenBank/DDBJ whole genome shotgun (WGS) entry which is preliminary data.</text>
</comment>
<dbReference type="Proteomes" id="UP001216579">
    <property type="component" value="Unassembled WGS sequence"/>
</dbReference>
<feature type="compositionally biased region" description="Low complexity" evidence="1">
    <location>
        <begin position="37"/>
        <end position="46"/>
    </location>
</feature>
<sequence>MRYFNLDAGRPNKSVAFIVDLGRYVKPVITPTSRNASSKSSSLTESRSPRTVMKAKPIAHAVPRVTRYDSPASLLELGGGEFGPFWVAVRIDPLMA</sequence>
<accession>A0ABT5ZWD9</accession>
<keyword evidence="3" id="KW-1185">Reference proteome</keyword>
<protein>
    <recommendedName>
        <fullName evidence="4">Lasso RiPP family leader peptide-containing protein</fullName>
    </recommendedName>
</protein>
<dbReference type="EMBL" id="JARJBC010000037">
    <property type="protein sequence ID" value="MDF3294140.1"/>
    <property type="molecule type" value="Genomic_DNA"/>
</dbReference>
<proteinExistence type="predicted"/>
<reference evidence="2 3" key="1">
    <citation type="submission" date="2023-03" db="EMBL/GenBank/DDBJ databases">
        <title>Draft genome sequence of Streptomyces sp. RB6PN23 isolated from peat swamp forest in Thailand.</title>
        <authorList>
            <person name="Klaysubun C."/>
            <person name="Duangmal K."/>
        </authorList>
    </citation>
    <scope>NUCLEOTIDE SEQUENCE [LARGE SCALE GENOMIC DNA]</scope>
    <source>
        <strain evidence="2 3">RB6PN23</strain>
    </source>
</reference>